<proteinExistence type="predicted"/>
<name>A0AAI8AMC3_MESHY</name>
<evidence type="ECO:0000256" key="1">
    <source>
        <dbReference type="SAM" id="Phobius"/>
    </source>
</evidence>
<dbReference type="Proteomes" id="UP000009399">
    <property type="component" value="Chromosome"/>
</dbReference>
<protein>
    <submittedName>
        <fullName evidence="2">Uncharacterized protein</fullName>
    </submittedName>
</protein>
<gene>
    <name evidence="2" type="ORF">MOS_090</name>
</gene>
<accession>A0AAI8AMC3</accession>
<evidence type="ECO:0000313" key="3">
    <source>
        <dbReference type="Proteomes" id="UP000009399"/>
    </source>
</evidence>
<reference evidence="2 3" key="1">
    <citation type="journal article" date="2013" name="Genome Announc.">
        <title>Complete Genome Sequence of Mycoplasma hyorhinis Strain SK76.</title>
        <authorList>
            <person name="Goodison S."/>
            <person name="Urquidi V."/>
            <person name="Kumar D."/>
            <person name="Reyes L."/>
            <person name="Rosser C.J."/>
        </authorList>
    </citation>
    <scope>NUCLEOTIDE SEQUENCE [LARGE SCALE GENOMIC DNA]</scope>
    <source>
        <strain evidence="2 3">SK76</strain>
    </source>
</reference>
<organism evidence="2 3">
    <name type="scientific">Mesomycoplasma hyorhinis SK76</name>
    <dbReference type="NCBI Taxonomy" id="1118964"/>
    <lineage>
        <taxon>Bacteria</taxon>
        <taxon>Bacillati</taxon>
        <taxon>Mycoplasmatota</taxon>
        <taxon>Mycoplasmoidales</taxon>
        <taxon>Metamycoplasmataceae</taxon>
        <taxon>Mesomycoplasma</taxon>
    </lineage>
</organism>
<feature type="transmembrane region" description="Helical" evidence="1">
    <location>
        <begin position="54"/>
        <end position="75"/>
    </location>
</feature>
<keyword evidence="1" id="KW-1133">Transmembrane helix</keyword>
<dbReference type="KEGG" id="mhs:MOS_090"/>
<keyword evidence="1" id="KW-0812">Transmembrane</keyword>
<dbReference type="EMBL" id="CP003914">
    <property type="protein sequence ID" value="AFX74022.1"/>
    <property type="molecule type" value="Genomic_DNA"/>
</dbReference>
<feature type="transmembrane region" description="Helical" evidence="1">
    <location>
        <begin position="81"/>
        <end position="103"/>
    </location>
</feature>
<keyword evidence="1" id="KW-0472">Membrane</keyword>
<evidence type="ECO:0000313" key="2">
    <source>
        <dbReference type="EMBL" id="AFX74022.1"/>
    </source>
</evidence>
<dbReference type="AlphaFoldDB" id="A0AAI8AMC3"/>
<sequence>MFSSIGLFLSIEAKGIDVCEIELEIGFSISFCIFSVLFCEISTSYLFKLIVSFEIVSVFVLIFITSSLFLSSFVLVSTKEIWFLFGSVKITFLLVFSSFWLGFSWISSWDLVLFSFFEKMNLFDYVKNWNLCFLNEYLFLDDQTFY</sequence>